<organism evidence="2 3">
    <name type="scientific">Apiospora rasikravindrae</name>
    <dbReference type="NCBI Taxonomy" id="990691"/>
    <lineage>
        <taxon>Eukaryota</taxon>
        <taxon>Fungi</taxon>
        <taxon>Dikarya</taxon>
        <taxon>Ascomycota</taxon>
        <taxon>Pezizomycotina</taxon>
        <taxon>Sordariomycetes</taxon>
        <taxon>Xylariomycetidae</taxon>
        <taxon>Amphisphaeriales</taxon>
        <taxon>Apiosporaceae</taxon>
        <taxon>Apiospora</taxon>
    </lineage>
</organism>
<evidence type="ECO:0000313" key="2">
    <source>
        <dbReference type="EMBL" id="KAK8043398.1"/>
    </source>
</evidence>
<dbReference type="Proteomes" id="UP001444661">
    <property type="component" value="Unassembled WGS sequence"/>
</dbReference>
<name>A0ABR1TCI4_9PEZI</name>
<reference evidence="2 3" key="1">
    <citation type="submission" date="2023-01" db="EMBL/GenBank/DDBJ databases">
        <title>Analysis of 21 Apiospora genomes using comparative genomics revels a genus with tremendous synthesis potential of carbohydrate active enzymes and secondary metabolites.</title>
        <authorList>
            <person name="Sorensen T."/>
        </authorList>
    </citation>
    <scope>NUCLEOTIDE SEQUENCE [LARGE SCALE GENOMIC DNA]</scope>
    <source>
        <strain evidence="2 3">CBS 33761</strain>
    </source>
</reference>
<accession>A0ABR1TCI4</accession>
<dbReference type="PROSITE" id="PS50088">
    <property type="entry name" value="ANK_REPEAT"/>
    <property type="match status" value="1"/>
</dbReference>
<feature type="repeat" description="ANK" evidence="1">
    <location>
        <begin position="326"/>
        <end position="354"/>
    </location>
</feature>
<dbReference type="SUPFAM" id="SSF48403">
    <property type="entry name" value="Ankyrin repeat"/>
    <property type="match status" value="1"/>
</dbReference>
<comment type="caution">
    <text evidence="2">The sequence shown here is derived from an EMBL/GenBank/DDBJ whole genome shotgun (WGS) entry which is preliminary data.</text>
</comment>
<evidence type="ECO:0000256" key="1">
    <source>
        <dbReference type="PROSITE-ProRule" id="PRU00023"/>
    </source>
</evidence>
<dbReference type="EMBL" id="JAQQWK010000004">
    <property type="protein sequence ID" value="KAK8043398.1"/>
    <property type="molecule type" value="Genomic_DNA"/>
</dbReference>
<gene>
    <name evidence="2" type="ORF">PG993_005828</name>
</gene>
<protein>
    <recommendedName>
        <fullName evidence="4">Ankyrin</fullName>
    </recommendedName>
</protein>
<dbReference type="PROSITE" id="PS50297">
    <property type="entry name" value="ANK_REP_REGION"/>
    <property type="match status" value="1"/>
</dbReference>
<evidence type="ECO:0000313" key="3">
    <source>
        <dbReference type="Proteomes" id="UP001444661"/>
    </source>
</evidence>
<dbReference type="Gene3D" id="1.25.40.20">
    <property type="entry name" value="Ankyrin repeat-containing domain"/>
    <property type="match status" value="1"/>
</dbReference>
<sequence length="437" mass="48015">MNPTSEPSSAPRQAFVEYQDHGGNWIRCSAAGQGSRLDEQVLPRQLQSGHQGSMAIALRRSPSHSRALHVPDNEHSLTVLESAQQDAASTDITGDISLIGRHDSAGLWQRHPNTASRFNPWGSLRTCRTANTGLPFMEAHLGMPDTGTPTHRPVRSHPQHYGQRSPGTIVTTSASMPQSFQINLGAAVTMHPLAQAIVARTSSLIPYNSLSCSIVSGDTELGIDISMLVRALVYSFSDRLENFQGTNHESVFGLLRTSKVLLKGLRDFLPSVQSSTGRCFADNLFEHAVEICDVQATAMVLDMAQRILGYSIDPNTTRCVLSGKPGHYTPLEVASAQQDIELVRLLLGIGADPNHSYWTKRDHIQGALECALWDITRPNQRTMDSDSSNKFPPASIKLVRLLLDNHVRVRPETIRLVTRYPFTKKNSWTRSSGGSKP</sequence>
<dbReference type="InterPro" id="IPR036770">
    <property type="entry name" value="Ankyrin_rpt-contain_sf"/>
</dbReference>
<keyword evidence="1" id="KW-0040">ANK repeat</keyword>
<keyword evidence="3" id="KW-1185">Reference proteome</keyword>
<dbReference type="InterPro" id="IPR002110">
    <property type="entry name" value="Ankyrin_rpt"/>
</dbReference>
<proteinExistence type="predicted"/>
<evidence type="ECO:0008006" key="4">
    <source>
        <dbReference type="Google" id="ProtNLM"/>
    </source>
</evidence>